<dbReference type="PANTHER" id="PTHR37291">
    <property type="entry name" value="5-METHYLCYTOSINE-SPECIFIC RESTRICTION ENZYME B"/>
    <property type="match status" value="1"/>
</dbReference>
<dbReference type="Pfam" id="PF07728">
    <property type="entry name" value="AAA_5"/>
    <property type="match status" value="1"/>
</dbReference>
<keyword evidence="3" id="KW-1185">Reference proteome</keyword>
<dbReference type="OrthoDB" id="9781481at2"/>
<feature type="domain" description="AAA+ ATPase" evidence="1">
    <location>
        <begin position="331"/>
        <end position="495"/>
    </location>
</feature>
<gene>
    <name evidence="2" type="ORF">EF834_11715</name>
</gene>
<dbReference type="Proteomes" id="UP000284333">
    <property type="component" value="Unassembled WGS sequence"/>
</dbReference>
<evidence type="ECO:0000313" key="3">
    <source>
        <dbReference type="Proteomes" id="UP000284333"/>
    </source>
</evidence>
<accession>A0A438AU43</accession>
<organism evidence="2 3">
    <name type="scientific">Rhodococcus spongiicola</name>
    <dbReference type="NCBI Taxonomy" id="2487352"/>
    <lineage>
        <taxon>Bacteria</taxon>
        <taxon>Bacillati</taxon>
        <taxon>Actinomycetota</taxon>
        <taxon>Actinomycetes</taxon>
        <taxon>Mycobacteriales</taxon>
        <taxon>Nocardiaceae</taxon>
        <taxon>Rhodococcus</taxon>
    </lineage>
</organism>
<proteinExistence type="predicted"/>
<dbReference type="InterPro" id="IPR052934">
    <property type="entry name" value="Methyl-DNA_Rec/Restrict_Enz"/>
</dbReference>
<comment type="caution">
    <text evidence="2">The sequence shown here is derived from an EMBL/GenBank/DDBJ whole genome shotgun (WGS) entry which is preliminary data.</text>
</comment>
<dbReference type="RefSeq" id="WP_127947409.1">
    <property type="nucleotide sequence ID" value="NZ_RKLN01000004.1"/>
</dbReference>
<dbReference type="GO" id="GO:0016887">
    <property type="term" value="F:ATP hydrolysis activity"/>
    <property type="evidence" value="ECO:0007669"/>
    <property type="project" value="InterPro"/>
</dbReference>
<dbReference type="InterPro" id="IPR011704">
    <property type="entry name" value="ATPase_dyneun-rel_AAA"/>
</dbReference>
<dbReference type="PANTHER" id="PTHR37291:SF1">
    <property type="entry name" value="TYPE IV METHYL-DIRECTED RESTRICTION ENZYME ECOKMCRB SUBUNIT"/>
    <property type="match status" value="1"/>
</dbReference>
<name>A0A438AU43_9NOCA</name>
<dbReference type="InterPro" id="IPR003593">
    <property type="entry name" value="AAA+_ATPase"/>
</dbReference>
<dbReference type="InterPro" id="IPR027417">
    <property type="entry name" value="P-loop_NTPase"/>
</dbReference>
<evidence type="ECO:0000259" key="1">
    <source>
        <dbReference type="SMART" id="SM00382"/>
    </source>
</evidence>
<dbReference type="CDD" id="cd00009">
    <property type="entry name" value="AAA"/>
    <property type="match status" value="1"/>
</dbReference>
<dbReference type="EMBL" id="RKLN01000004">
    <property type="protein sequence ID" value="RVW02281.1"/>
    <property type="molecule type" value="Genomic_DNA"/>
</dbReference>
<protein>
    <submittedName>
        <fullName evidence="2">AAA family ATPase</fullName>
    </submittedName>
</protein>
<evidence type="ECO:0000313" key="2">
    <source>
        <dbReference type="EMBL" id="RVW02281.1"/>
    </source>
</evidence>
<sequence>MSDDGVSSLSAWMEFARPVLQVLSDGAVWTFADLRAAVAAAMSEGTGDPDISAGPRAEKFVRAVRDLVAVGAVTQESSSRTSITQFGRQLLAADPVETTLINQLPAYREATSMQHIASREPVEDRREAYWFVDAHHAGVESKDQTQRFLDGGIWENSVADKYLDQVGSMQPGDLIAIKHAYIRRADLPFDGRGRDVPVMAIKATGTVVANLRDGRMVEVDWDPAEPLREWYFYTSEQTVWRVERGDWMRDGLIDFTFDWAEQDLDRFRNAPDWADRFGDDAVAVVEPGDESEIDEEALQGRTDAYTLTDIVADGCFVPEPVLGDYLDALRTKKNLILQGPPGTGKTWLAKRLGYALIGSKDRNLLRAIQFHPTLAYEDFVRGWRPSGDGKLQLEDGMFLDIVNAARADPGNNHVLVIEEINRGNLAQIFGELLTLLENSKRTPGEALELSYRRPGEPPTYLPENLYIIGTMNLADRSLAIVDFALRRRFAFRNLEPTLNESWRRWVSEHNDIPDDFLTVLAHRVNALNDTIAADRSLGEQYRIGHSFFTPYGAARVEDPATWLRRVVDSEIRPLLDEYWFDDPERVQKEAEALLGYPL</sequence>
<dbReference type="AlphaFoldDB" id="A0A438AU43"/>
<dbReference type="SMART" id="SM00382">
    <property type="entry name" value="AAA"/>
    <property type="match status" value="1"/>
</dbReference>
<reference evidence="2 3" key="1">
    <citation type="submission" date="2018-11" db="EMBL/GenBank/DDBJ databases">
        <title>Rhodococcus spongicola sp. nov. and Rhodococcus xishaensis sp. nov. from marine sponges.</title>
        <authorList>
            <person name="Li L."/>
            <person name="Lin H.W."/>
        </authorList>
    </citation>
    <scope>NUCLEOTIDE SEQUENCE [LARGE SCALE GENOMIC DNA]</scope>
    <source>
        <strain evidence="2 3">LHW50502</strain>
    </source>
</reference>
<dbReference type="GO" id="GO:0005524">
    <property type="term" value="F:ATP binding"/>
    <property type="evidence" value="ECO:0007669"/>
    <property type="project" value="InterPro"/>
</dbReference>
<dbReference type="Gene3D" id="3.40.50.300">
    <property type="entry name" value="P-loop containing nucleotide triphosphate hydrolases"/>
    <property type="match status" value="1"/>
</dbReference>
<dbReference type="SUPFAM" id="SSF52540">
    <property type="entry name" value="P-loop containing nucleoside triphosphate hydrolases"/>
    <property type="match status" value="1"/>
</dbReference>